<dbReference type="PANTHER" id="PTHR34822">
    <property type="entry name" value="GRPB DOMAIN PROTEIN (AFU_ORTHOLOGUE AFUA_1G01530)"/>
    <property type="match status" value="1"/>
</dbReference>
<name>A0A517VSQ7_9PLAN</name>
<dbReference type="AlphaFoldDB" id="A0A517VSQ7"/>
<keyword evidence="1" id="KW-0418">Kinase</keyword>
<proteinExistence type="predicted"/>
<organism evidence="1 2">
    <name type="scientific">Gimesia aquarii</name>
    <dbReference type="NCBI Taxonomy" id="2527964"/>
    <lineage>
        <taxon>Bacteria</taxon>
        <taxon>Pseudomonadati</taxon>
        <taxon>Planctomycetota</taxon>
        <taxon>Planctomycetia</taxon>
        <taxon>Planctomycetales</taxon>
        <taxon>Planctomycetaceae</taxon>
        <taxon>Gimesia</taxon>
    </lineage>
</organism>
<dbReference type="GO" id="GO:0016301">
    <property type="term" value="F:kinase activity"/>
    <property type="evidence" value="ECO:0007669"/>
    <property type="project" value="UniProtKB-KW"/>
</dbReference>
<sequence>MGLMRNIIIAEYTTAWQEMFVTESLCLNNALESVLISIHHIGSTSIPGLAAKPTIDMLAVVQSLNELDTLNHVMSDLGYVAKGELGIVGRRFFAKGSDDHRTHHVHAYEEGHPEIESHLDFRDYLRSHPDQVSCYAELKSKLSEQHRNDVEAYIEGKSSFIEETIWNARQWRQLLDNDT</sequence>
<dbReference type="SUPFAM" id="SSF81301">
    <property type="entry name" value="Nucleotidyltransferase"/>
    <property type="match status" value="1"/>
</dbReference>
<dbReference type="Gene3D" id="3.30.460.10">
    <property type="entry name" value="Beta Polymerase, domain 2"/>
    <property type="match status" value="1"/>
</dbReference>
<accession>A0A517VSQ7</accession>
<dbReference type="PANTHER" id="PTHR34822:SF1">
    <property type="entry name" value="GRPB FAMILY PROTEIN"/>
    <property type="match status" value="1"/>
</dbReference>
<reference evidence="1 2" key="1">
    <citation type="submission" date="2019-03" db="EMBL/GenBank/DDBJ databases">
        <title>Deep-cultivation of Planctomycetes and their phenomic and genomic characterization uncovers novel biology.</title>
        <authorList>
            <person name="Wiegand S."/>
            <person name="Jogler M."/>
            <person name="Boedeker C."/>
            <person name="Pinto D."/>
            <person name="Vollmers J."/>
            <person name="Rivas-Marin E."/>
            <person name="Kohn T."/>
            <person name="Peeters S.H."/>
            <person name="Heuer A."/>
            <person name="Rast P."/>
            <person name="Oberbeckmann S."/>
            <person name="Bunk B."/>
            <person name="Jeske O."/>
            <person name="Meyerdierks A."/>
            <person name="Storesund J.E."/>
            <person name="Kallscheuer N."/>
            <person name="Luecker S."/>
            <person name="Lage O.M."/>
            <person name="Pohl T."/>
            <person name="Merkel B.J."/>
            <person name="Hornburger P."/>
            <person name="Mueller R.-W."/>
            <person name="Bruemmer F."/>
            <person name="Labrenz M."/>
            <person name="Spormann A.M."/>
            <person name="Op den Camp H."/>
            <person name="Overmann J."/>
            <person name="Amann R."/>
            <person name="Jetten M.S.M."/>
            <person name="Mascher T."/>
            <person name="Medema M.H."/>
            <person name="Devos D.P."/>
            <person name="Kaster A.-K."/>
            <person name="Ovreas L."/>
            <person name="Rohde M."/>
            <person name="Galperin M.Y."/>
            <person name="Jogler C."/>
        </authorList>
    </citation>
    <scope>NUCLEOTIDE SEQUENCE [LARGE SCALE GENOMIC DNA]</scope>
    <source>
        <strain evidence="1 2">V144</strain>
    </source>
</reference>
<dbReference type="KEGG" id="gaw:V144x_14950"/>
<dbReference type="EMBL" id="CP037920">
    <property type="protein sequence ID" value="QDT96042.1"/>
    <property type="molecule type" value="Genomic_DNA"/>
</dbReference>
<evidence type="ECO:0000313" key="2">
    <source>
        <dbReference type="Proteomes" id="UP000318704"/>
    </source>
</evidence>
<dbReference type="Pfam" id="PF04229">
    <property type="entry name" value="GrpB"/>
    <property type="match status" value="1"/>
</dbReference>
<dbReference type="InterPro" id="IPR043519">
    <property type="entry name" value="NT_sf"/>
</dbReference>
<keyword evidence="1" id="KW-0808">Transferase</keyword>
<protein>
    <submittedName>
        <fullName evidence="1">Dephospho-CoA kinase/protein folding accessory domain-containing protein</fullName>
    </submittedName>
</protein>
<gene>
    <name evidence="1" type="ORF">V144x_14950</name>
</gene>
<dbReference type="Proteomes" id="UP000318704">
    <property type="component" value="Chromosome"/>
</dbReference>
<dbReference type="InterPro" id="IPR007344">
    <property type="entry name" value="GrpB/CoaE"/>
</dbReference>
<evidence type="ECO:0000313" key="1">
    <source>
        <dbReference type="EMBL" id="QDT96042.1"/>
    </source>
</evidence>